<dbReference type="Proteomes" id="UP001431221">
    <property type="component" value="Unassembled WGS sequence"/>
</dbReference>
<dbReference type="RefSeq" id="WP_248150504.1">
    <property type="nucleotide sequence ID" value="NZ_JALNMJ010000001.1"/>
</dbReference>
<keyword evidence="3" id="KW-1185">Reference proteome</keyword>
<evidence type="ECO:0000256" key="1">
    <source>
        <dbReference type="SAM" id="SignalP"/>
    </source>
</evidence>
<evidence type="ECO:0000313" key="2">
    <source>
        <dbReference type="EMBL" id="MCK7611125.1"/>
    </source>
</evidence>
<sequence length="130" mass="14300">MRSLFIVAIAFILAGCQTSAELQAAIDQAKPVPASTKTQIVDAARDYLVDPYSVRDAEISYMQLNKHSGLHWLCVKANSKNRLGGYAGRQAVEITVRDGKLYGYLVNSAACNNSALRWQPFPKLEALRSI</sequence>
<feature type="chain" id="PRO_5045051624" description="Lipoprotein" evidence="1">
    <location>
        <begin position="21"/>
        <end position="130"/>
    </location>
</feature>
<evidence type="ECO:0000313" key="3">
    <source>
        <dbReference type="Proteomes" id="UP001431221"/>
    </source>
</evidence>
<keyword evidence="1" id="KW-0732">Signal</keyword>
<gene>
    <name evidence="2" type="ORF">M0H32_03035</name>
</gene>
<feature type="signal peptide" evidence="1">
    <location>
        <begin position="1"/>
        <end position="20"/>
    </location>
</feature>
<proteinExistence type="predicted"/>
<reference evidence="2" key="1">
    <citation type="submission" date="2022-04" db="EMBL/GenBank/DDBJ databases">
        <title>Roseibium sp. CAU 1639 isolated from mud.</title>
        <authorList>
            <person name="Kim W."/>
        </authorList>
    </citation>
    <scope>NUCLEOTIDE SEQUENCE</scope>
    <source>
        <strain evidence="2">CAU 1639</strain>
    </source>
</reference>
<dbReference type="EMBL" id="JALNMJ010000001">
    <property type="protein sequence ID" value="MCK7611125.1"/>
    <property type="molecule type" value="Genomic_DNA"/>
</dbReference>
<protein>
    <recommendedName>
        <fullName evidence="4">Lipoprotein</fullName>
    </recommendedName>
</protein>
<accession>A0ABT0GQH6</accession>
<name>A0ABT0GQH6_9HYPH</name>
<comment type="caution">
    <text evidence="2">The sequence shown here is derived from an EMBL/GenBank/DDBJ whole genome shotgun (WGS) entry which is preliminary data.</text>
</comment>
<evidence type="ECO:0008006" key="4">
    <source>
        <dbReference type="Google" id="ProtNLM"/>
    </source>
</evidence>
<organism evidence="2 3">
    <name type="scientific">Roseibium sediminicola</name>
    <dbReference type="NCBI Taxonomy" id="2933272"/>
    <lineage>
        <taxon>Bacteria</taxon>
        <taxon>Pseudomonadati</taxon>
        <taxon>Pseudomonadota</taxon>
        <taxon>Alphaproteobacteria</taxon>
        <taxon>Hyphomicrobiales</taxon>
        <taxon>Stappiaceae</taxon>
        <taxon>Roseibium</taxon>
    </lineage>
</organism>
<dbReference type="PROSITE" id="PS51257">
    <property type="entry name" value="PROKAR_LIPOPROTEIN"/>
    <property type="match status" value="1"/>
</dbReference>